<accession>A0AAU7ZXC2</accession>
<sequence length="105" mass="11349">MTQSELLIVKIRELFERLAAEIGTLTNTRTPANDAAARSKPYRELPGGPLNEHGISEMYRLFAAGLTSEEIGLAMGVSLSGVTKRRTLWRRSGGKPVAGRVGQPA</sequence>
<proteinExistence type="predicted"/>
<geneLocation type="plasmid" evidence="1">
    <name>unnamed</name>
</geneLocation>
<name>A0AAU7ZXC2_9BACT</name>
<dbReference type="KEGG" id="tpsc:RBB77_23350"/>
<dbReference type="AlphaFoldDB" id="A0AAU7ZXC2"/>
<evidence type="ECO:0008006" key="2">
    <source>
        <dbReference type="Google" id="ProtNLM"/>
    </source>
</evidence>
<protein>
    <recommendedName>
        <fullName evidence="2">HTH luxR-type domain-containing protein</fullName>
    </recommendedName>
</protein>
<keyword evidence="1" id="KW-0614">Plasmid</keyword>
<gene>
    <name evidence="1" type="ORF">RBB77_23350</name>
</gene>
<reference evidence="1" key="2">
    <citation type="journal article" date="2024" name="Environ. Microbiol.">
        <title>Genome analysis and description of Tunturibacter gen. nov. expands the diversity of Terriglobia in tundra soils.</title>
        <authorList>
            <person name="Messyasz A."/>
            <person name="Mannisto M.K."/>
            <person name="Kerkhof L.J."/>
            <person name="Haggblom M.M."/>
        </authorList>
    </citation>
    <scope>NUCLEOTIDE SEQUENCE</scope>
    <source>
        <strain evidence="1">X5P6</strain>
    </source>
</reference>
<dbReference type="RefSeq" id="WP_353067750.1">
    <property type="nucleotide sequence ID" value="NZ_CP132943.1"/>
</dbReference>
<reference evidence="1" key="1">
    <citation type="submission" date="2023-08" db="EMBL/GenBank/DDBJ databases">
        <authorList>
            <person name="Messyasz A."/>
            <person name="Mannisto M.K."/>
            <person name="Kerkhof L.J."/>
            <person name="Haggblom M."/>
        </authorList>
    </citation>
    <scope>NUCLEOTIDE SEQUENCE</scope>
    <source>
        <strain evidence="1">X5P6</strain>
        <plasmid evidence="1">unnamed</plasmid>
    </source>
</reference>
<dbReference type="EMBL" id="CP132943">
    <property type="protein sequence ID" value="XCB35668.1"/>
    <property type="molecule type" value="Genomic_DNA"/>
</dbReference>
<organism evidence="1">
    <name type="scientific">Tunturiibacter psychrotolerans</name>
    <dbReference type="NCBI Taxonomy" id="3069686"/>
    <lineage>
        <taxon>Bacteria</taxon>
        <taxon>Pseudomonadati</taxon>
        <taxon>Acidobacteriota</taxon>
        <taxon>Terriglobia</taxon>
        <taxon>Terriglobales</taxon>
        <taxon>Acidobacteriaceae</taxon>
        <taxon>Tunturiibacter</taxon>
    </lineage>
</organism>
<evidence type="ECO:0000313" key="1">
    <source>
        <dbReference type="EMBL" id="XCB35668.1"/>
    </source>
</evidence>